<dbReference type="AlphaFoldDB" id="X1MIE0"/>
<feature type="transmembrane region" description="Helical" evidence="1">
    <location>
        <begin position="89"/>
        <end position="107"/>
    </location>
</feature>
<dbReference type="SUPFAM" id="SSF103473">
    <property type="entry name" value="MFS general substrate transporter"/>
    <property type="match status" value="1"/>
</dbReference>
<keyword evidence="1" id="KW-1133">Transmembrane helix</keyword>
<comment type="caution">
    <text evidence="3">The sequence shown here is derived from an EMBL/GenBank/DDBJ whole genome shotgun (WGS) entry which is preliminary data.</text>
</comment>
<evidence type="ECO:0000256" key="1">
    <source>
        <dbReference type="SAM" id="Phobius"/>
    </source>
</evidence>
<gene>
    <name evidence="3" type="ORF">S06H3_32705</name>
</gene>
<keyword evidence="1" id="KW-0812">Transmembrane</keyword>
<dbReference type="PROSITE" id="PS50850">
    <property type="entry name" value="MFS"/>
    <property type="match status" value="1"/>
</dbReference>
<feature type="transmembrane region" description="Helical" evidence="1">
    <location>
        <begin position="24"/>
        <end position="45"/>
    </location>
</feature>
<name>X1MIE0_9ZZZZ</name>
<protein>
    <recommendedName>
        <fullName evidence="2">Major facilitator superfamily (MFS) profile domain-containing protein</fullName>
    </recommendedName>
</protein>
<dbReference type="InterPro" id="IPR020846">
    <property type="entry name" value="MFS_dom"/>
</dbReference>
<feature type="domain" description="Major facilitator superfamily (MFS) profile" evidence="2">
    <location>
        <begin position="1"/>
        <end position="127"/>
    </location>
</feature>
<organism evidence="3">
    <name type="scientific">marine sediment metagenome</name>
    <dbReference type="NCBI Taxonomy" id="412755"/>
    <lineage>
        <taxon>unclassified sequences</taxon>
        <taxon>metagenomes</taxon>
        <taxon>ecological metagenomes</taxon>
    </lineage>
</organism>
<sequence length="127" mass="14297">MVLGLFLTGLAPFGFLISFLPWHIYAFQVLHALGMALFVPSWNAIFTRHIDKKRVAFEWGMDSTCMGLGAGITAGLGGIIAAFWGFEVILILVGVFTLLSSFLLLFVHKHILPRDHIFPRFFPFRRS</sequence>
<evidence type="ECO:0000313" key="3">
    <source>
        <dbReference type="EMBL" id="GAI31028.1"/>
    </source>
</evidence>
<accession>X1MIE0</accession>
<proteinExistence type="predicted"/>
<dbReference type="InterPro" id="IPR011701">
    <property type="entry name" value="MFS"/>
</dbReference>
<dbReference type="InterPro" id="IPR036259">
    <property type="entry name" value="MFS_trans_sf"/>
</dbReference>
<evidence type="ECO:0000259" key="2">
    <source>
        <dbReference type="PROSITE" id="PS50850"/>
    </source>
</evidence>
<dbReference type="Pfam" id="PF07690">
    <property type="entry name" value="MFS_1"/>
    <property type="match status" value="1"/>
</dbReference>
<dbReference type="GO" id="GO:0022857">
    <property type="term" value="F:transmembrane transporter activity"/>
    <property type="evidence" value="ECO:0007669"/>
    <property type="project" value="InterPro"/>
</dbReference>
<feature type="transmembrane region" description="Helical" evidence="1">
    <location>
        <begin position="65"/>
        <end position="83"/>
    </location>
</feature>
<dbReference type="EMBL" id="BARV01019463">
    <property type="protein sequence ID" value="GAI31028.1"/>
    <property type="molecule type" value="Genomic_DNA"/>
</dbReference>
<dbReference type="Gene3D" id="1.20.1250.20">
    <property type="entry name" value="MFS general substrate transporter like domains"/>
    <property type="match status" value="1"/>
</dbReference>
<reference evidence="3" key="1">
    <citation type="journal article" date="2014" name="Front. Microbiol.">
        <title>High frequency of phylogenetically diverse reductive dehalogenase-homologous genes in deep subseafloor sedimentary metagenomes.</title>
        <authorList>
            <person name="Kawai M."/>
            <person name="Futagami T."/>
            <person name="Toyoda A."/>
            <person name="Takaki Y."/>
            <person name="Nishi S."/>
            <person name="Hori S."/>
            <person name="Arai W."/>
            <person name="Tsubouchi T."/>
            <person name="Morono Y."/>
            <person name="Uchiyama I."/>
            <person name="Ito T."/>
            <person name="Fujiyama A."/>
            <person name="Inagaki F."/>
            <person name="Takami H."/>
        </authorList>
    </citation>
    <scope>NUCLEOTIDE SEQUENCE</scope>
    <source>
        <strain evidence="3">Expedition CK06-06</strain>
    </source>
</reference>
<keyword evidence="1" id="KW-0472">Membrane</keyword>